<reference evidence="2" key="1">
    <citation type="submission" date="2020-05" db="EMBL/GenBank/DDBJ databases">
        <authorList>
            <person name="Chiriac C."/>
            <person name="Salcher M."/>
            <person name="Ghai R."/>
            <person name="Kavagutti S V."/>
        </authorList>
    </citation>
    <scope>NUCLEOTIDE SEQUENCE</scope>
</reference>
<organism evidence="2">
    <name type="scientific">uncultured Caudovirales phage</name>
    <dbReference type="NCBI Taxonomy" id="2100421"/>
    <lineage>
        <taxon>Viruses</taxon>
        <taxon>Duplodnaviria</taxon>
        <taxon>Heunggongvirae</taxon>
        <taxon>Uroviricota</taxon>
        <taxon>Caudoviricetes</taxon>
        <taxon>Peduoviridae</taxon>
        <taxon>Maltschvirus</taxon>
        <taxon>Maltschvirus maltsch</taxon>
    </lineage>
</organism>
<dbReference type="EMBL" id="LR798360">
    <property type="protein sequence ID" value="CAB5226259.1"/>
    <property type="molecule type" value="Genomic_DNA"/>
</dbReference>
<sequence>MNIHNTTIDQAKEQEKLKAEKEYHRQWRLKNKEKLKQQNKEYYQNNKQRVNELNKKWKKQNAVKHKEYLVEYNSKNREHIKEYHKSYREQNSERIREYCKKHKEKNKERYKEQRRQHYLKNREQIREQDKAYYQQNKERIKESAREYQKKNRESINKKTVLKLKTNKQYKLRCVLSTRIATAIKSGKGTKTVSTIELLGCTIDHARRHIESLWQPEMTWENYSLKGWHIDHIKPCAAFDLTDPEQQKQCFHYTNLQPLWSKVNRSKSSAYNGIMHYYKKS</sequence>
<name>A0A6J7X6M4_9CAUD</name>
<protein>
    <submittedName>
        <fullName evidence="2">Uncharacterized protein</fullName>
    </submittedName>
</protein>
<proteinExistence type="predicted"/>
<evidence type="ECO:0000313" key="2">
    <source>
        <dbReference type="EMBL" id="CAB5226259.1"/>
    </source>
</evidence>
<keyword evidence="1" id="KW-0175">Coiled coil</keyword>
<gene>
    <name evidence="2" type="ORF">UFOVP760_38</name>
</gene>
<accession>A0A6J7X6M4</accession>
<feature type="coiled-coil region" evidence="1">
    <location>
        <begin position="130"/>
        <end position="157"/>
    </location>
</feature>
<evidence type="ECO:0000256" key="1">
    <source>
        <dbReference type="SAM" id="Coils"/>
    </source>
</evidence>